<dbReference type="Pfam" id="PF07895">
    <property type="entry name" value="DUF1673"/>
    <property type="match status" value="1"/>
</dbReference>
<keyword evidence="1" id="KW-0812">Transmembrane</keyword>
<feature type="transmembrane region" description="Helical" evidence="1">
    <location>
        <begin position="61"/>
        <end position="83"/>
    </location>
</feature>
<reference evidence="3" key="1">
    <citation type="submission" date="2023-07" db="EMBL/GenBank/DDBJ databases">
        <title>Whole-genome sequencing of a new Methanosarcina sp. Z-7115.</title>
        <authorList>
            <person name="Zhilina T.N."/>
            <person name="Merkel A.Y."/>
        </authorList>
    </citation>
    <scope>NUCLEOTIDE SEQUENCE [LARGE SCALE GENOMIC DNA]</scope>
    <source>
        <strain evidence="3">Z-7115</strain>
    </source>
</reference>
<keyword evidence="3" id="KW-1185">Reference proteome</keyword>
<protein>
    <submittedName>
        <fullName evidence="2">DUF1673 family protein</fullName>
    </submittedName>
</protein>
<gene>
    <name evidence="2" type="ORF">RG963_11350</name>
</gene>
<proteinExistence type="predicted"/>
<dbReference type="RefSeq" id="WP_310576394.1">
    <property type="nucleotide sequence ID" value="NZ_JAVKPK010000047.1"/>
</dbReference>
<keyword evidence="1" id="KW-0472">Membrane</keyword>
<accession>A0ABU2D2Z9</accession>
<evidence type="ECO:0000256" key="1">
    <source>
        <dbReference type="SAM" id="Phobius"/>
    </source>
</evidence>
<evidence type="ECO:0000313" key="3">
    <source>
        <dbReference type="Proteomes" id="UP001246244"/>
    </source>
</evidence>
<keyword evidence="1" id="KW-1133">Transmembrane helix</keyword>
<organism evidence="2 3">
    <name type="scientific">Methanosarcina baikalica</name>
    <dbReference type="NCBI Taxonomy" id="3073890"/>
    <lineage>
        <taxon>Archaea</taxon>
        <taxon>Methanobacteriati</taxon>
        <taxon>Methanobacteriota</taxon>
        <taxon>Stenosarchaea group</taxon>
        <taxon>Methanomicrobia</taxon>
        <taxon>Methanosarcinales</taxon>
        <taxon>Methanosarcinaceae</taxon>
        <taxon>Methanosarcina</taxon>
    </lineage>
</organism>
<sequence length="179" mass="21326">MKTDGLVCLNAKANEAKRHISLEKGGYMKNLGWLGKESTRILLPAIFITFMYLLILRQIGINLIFLLAGFFIALIYFAFCWETQMQKYDDLVKQPVIDYSNEKIGIVFIIIFLFYFFLRIIVGKELAWQAILSLNVGLLIYIWLSYFQIKYWEKMNHKTIYFDKKYGRWKKSYVIIERK</sequence>
<name>A0ABU2D2Z9_9EURY</name>
<dbReference type="Proteomes" id="UP001246244">
    <property type="component" value="Unassembled WGS sequence"/>
</dbReference>
<dbReference type="EMBL" id="JAVKPK010000047">
    <property type="protein sequence ID" value="MDR7666366.1"/>
    <property type="molecule type" value="Genomic_DNA"/>
</dbReference>
<feature type="transmembrane region" description="Helical" evidence="1">
    <location>
        <begin position="128"/>
        <end position="149"/>
    </location>
</feature>
<dbReference type="InterPro" id="IPR012874">
    <property type="entry name" value="DUF1673_METspp"/>
</dbReference>
<evidence type="ECO:0000313" key="2">
    <source>
        <dbReference type="EMBL" id="MDR7666366.1"/>
    </source>
</evidence>
<feature type="transmembrane region" description="Helical" evidence="1">
    <location>
        <begin position="104"/>
        <end position="122"/>
    </location>
</feature>
<feature type="transmembrane region" description="Helical" evidence="1">
    <location>
        <begin position="38"/>
        <end position="55"/>
    </location>
</feature>
<comment type="caution">
    <text evidence="2">The sequence shown here is derived from an EMBL/GenBank/DDBJ whole genome shotgun (WGS) entry which is preliminary data.</text>
</comment>